<evidence type="ECO:0000256" key="9">
    <source>
        <dbReference type="ARBA" id="ARBA00022748"/>
    </source>
</evidence>
<comment type="similarity">
    <text evidence="3 12">Belongs to the CcmD/CycX/HelD family.</text>
</comment>
<keyword evidence="8 12" id="KW-0812">Transmembrane</keyword>
<dbReference type="GO" id="GO:0015886">
    <property type="term" value="P:heme transport"/>
    <property type="evidence" value="ECO:0007669"/>
    <property type="project" value="InterPro"/>
</dbReference>
<evidence type="ECO:0000256" key="11">
    <source>
        <dbReference type="ARBA" id="ARBA00023136"/>
    </source>
</evidence>
<dbReference type="OrthoDB" id="9815607at2"/>
<dbReference type="STRING" id="413404.Rmag_0660"/>
<dbReference type="eggNOG" id="COG3114">
    <property type="taxonomic scope" value="Bacteria"/>
</dbReference>
<dbReference type="HOGENOM" id="CLU_180892_2_0_6"/>
<evidence type="ECO:0000256" key="2">
    <source>
        <dbReference type="ARBA" id="ARBA00004377"/>
    </source>
</evidence>
<reference evidence="13 14" key="1">
    <citation type="journal article" date="2007" name="Science">
        <title>The Calyptogena magnifica chemoautotrophic symbiont genome.</title>
        <authorList>
            <person name="Newton I.L.G."/>
            <person name="Woyke T."/>
            <person name="Auchtung T.A."/>
            <person name="Dilly G.F."/>
            <person name="Dutton R.J."/>
            <person name="Fisher M.C."/>
            <person name="Fontanez K.M."/>
            <person name="Lau E."/>
            <person name="Stewart F.J."/>
            <person name="Richardson P.M."/>
            <person name="Barry K.W."/>
            <person name="Saunders E."/>
            <person name="Detter J.C."/>
            <person name="Wu D."/>
            <person name="Eisen J.A."/>
            <person name="Cavanaugh C.M."/>
        </authorList>
    </citation>
    <scope>NUCLEOTIDE SEQUENCE [LARGE SCALE GENOMIC DNA]</scope>
    <source>
        <strain evidence="13 14">Cm</strain>
    </source>
</reference>
<name>A1AWU5_RUTMC</name>
<dbReference type="EMBL" id="CP000488">
    <property type="protein sequence ID" value="ABL02402.1"/>
    <property type="molecule type" value="Genomic_DNA"/>
</dbReference>
<evidence type="ECO:0000256" key="3">
    <source>
        <dbReference type="ARBA" id="ARBA00008741"/>
    </source>
</evidence>
<dbReference type="Proteomes" id="UP000002587">
    <property type="component" value="Chromosome"/>
</dbReference>
<sequence length="58" mass="7078">MILAEYFSFLPYGKYAFYIWFSYLTTLIVIATLFIRTHSIHKNAIKQLRIKYLRERQS</sequence>
<evidence type="ECO:0000256" key="8">
    <source>
        <dbReference type="ARBA" id="ARBA00022692"/>
    </source>
</evidence>
<dbReference type="Pfam" id="PF04995">
    <property type="entry name" value="CcmD"/>
    <property type="match status" value="1"/>
</dbReference>
<feature type="transmembrane region" description="Helical" evidence="12">
    <location>
        <begin position="15"/>
        <end position="35"/>
    </location>
</feature>
<evidence type="ECO:0000256" key="5">
    <source>
        <dbReference type="ARBA" id="ARBA00022448"/>
    </source>
</evidence>
<gene>
    <name evidence="13" type="ordered locus">Rmag_0660</name>
</gene>
<keyword evidence="11 12" id="KW-0472">Membrane</keyword>
<dbReference type="InterPro" id="IPR007078">
    <property type="entry name" value="Haem_export_protD_CcmD"/>
</dbReference>
<comment type="function">
    <text evidence="1 12">Required for the export of heme to the periplasm for the biogenesis of c-type cytochromes.</text>
</comment>
<comment type="subcellular location">
    <subcellularLocation>
        <location evidence="2 12">Cell inner membrane</location>
        <topology evidence="2 12">Single-pass membrane protein</topology>
    </subcellularLocation>
</comment>
<dbReference type="GO" id="GO:0017004">
    <property type="term" value="P:cytochrome complex assembly"/>
    <property type="evidence" value="ECO:0007669"/>
    <property type="project" value="UniProtKB-KW"/>
</dbReference>
<accession>A1AWU5</accession>
<evidence type="ECO:0000256" key="7">
    <source>
        <dbReference type="ARBA" id="ARBA00022519"/>
    </source>
</evidence>
<keyword evidence="6 12" id="KW-1003">Cell membrane</keyword>
<dbReference type="AlphaFoldDB" id="A1AWU5"/>
<protein>
    <recommendedName>
        <fullName evidence="4 12">Heme exporter protein D</fullName>
    </recommendedName>
</protein>
<organism evidence="13 14">
    <name type="scientific">Ruthia magnifica subsp. Calyptogena magnifica</name>
    <dbReference type="NCBI Taxonomy" id="413404"/>
    <lineage>
        <taxon>Bacteria</taxon>
        <taxon>Pseudomonadati</taxon>
        <taxon>Pseudomonadota</taxon>
        <taxon>Gammaproteobacteria</taxon>
        <taxon>Candidatus Pseudothioglobaceae</taxon>
        <taxon>Candidatus Ruthturnera</taxon>
    </lineage>
</organism>
<keyword evidence="7 12" id="KW-0997">Cell inner membrane</keyword>
<evidence type="ECO:0000313" key="14">
    <source>
        <dbReference type="Proteomes" id="UP000002587"/>
    </source>
</evidence>
<dbReference type="GO" id="GO:0005886">
    <property type="term" value="C:plasma membrane"/>
    <property type="evidence" value="ECO:0007669"/>
    <property type="project" value="UniProtKB-SubCell"/>
</dbReference>
<evidence type="ECO:0000256" key="4">
    <source>
        <dbReference type="ARBA" id="ARBA00016461"/>
    </source>
</evidence>
<evidence type="ECO:0000256" key="6">
    <source>
        <dbReference type="ARBA" id="ARBA00022475"/>
    </source>
</evidence>
<evidence type="ECO:0000256" key="10">
    <source>
        <dbReference type="ARBA" id="ARBA00022989"/>
    </source>
</evidence>
<evidence type="ECO:0000256" key="12">
    <source>
        <dbReference type="RuleBase" id="RU363101"/>
    </source>
</evidence>
<keyword evidence="14" id="KW-1185">Reference proteome</keyword>
<evidence type="ECO:0000256" key="1">
    <source>
        <dbReference type="ARBA" id="ARBA00002442"/>
    </source>
</evidence>
<keyword evidence="10 12" id="KW-1133">Transmembrane helix</keyword>
<proteinExistence type="inferred from homology"/>
<keyword evidence="9 12" id="KW-0201">Cytochrome c-type biogenesis</keyword>
<dbReference type="NCBIfam" id="TIGR03141">
    <property type="entry name" value="cytochro_ccmD"/>
    <property type="match status" value="1"/>
</dbReference>
<dbReference type="KEGG" id="rma:Rmag_0660"/>
<dbReference type="RefSeq" id="WP_011738027.1">
    <property type="nucleotide sequence ID" value="NC_008610.1"/>
</dbReference>
<evidence type="ECO:0000313" key="13">
    <source>
        <dbReference type="EMBL" id="ABL02402.1"/>
    </source>
</evidence>
<keyword evidence="5 12" id="KW-0813">Transport</keyword>